<organism evidence="2 3">
    <name type="scientific">Sphingomonas changnyeongensis</name>
    <dbReference type="NCBI Taxonomy" id="2698679"/>
    <lineage>
        <taxon>Bacteria</taxon>
        <taxon>Pseudomonadati</taxon>
        <taxon>Pseudomonadota</taxon>
        <taxon>Alphaproteobacteria</taxon>
        <taxon>Sphingomonadales</taxon>
        <taxon>Sphingomonadaceae</taxon>
        <taxon>Sphingomonas</taxon>
    </lineage>
</organism>
<dbReference type="EMBL" id="CP047896">
    <property type="protein sequence ID" value="QHL92018.1"/>
    <property type="molecule type" value="Genomic_DNA"/>
</dbReference>
<dbReference type="RefSeq" id="WP_160594052.1">
    <property type="nucleotide sequence ID" value="NZ_CP047896.1"/>
</dbReference>
<dbReference type="Pfam" id="PF02152">
    <property type="entry name" value="FolB"/>
    <property type="match status" value="1"/>
</dbReference>
<dbReference type="SMART" id="SM00905">
    <property type="entry name" value="FolB"/>
    <property type="match status" value="1"/>
</dbReference>
<dbReference type="SUPFAM" id="SSF55620">
    <property type="entry name" value="Tetrahydrobiopterin biosynthesis enzymes-like"/>
    <property type="match status" value="1"/>
</dbReference>
<accession>A0A7Z2NY62</accession>
<sequence>MTRLARIELRDLHLPVSIGTYGPGDVIPDAHVLDLTLAIAPELVQIASDQMGEVFDYDPLIAKIAEIARSRSFETQEYLMTLITQACAAYDVIEAVELCLRKSPVMGGTGSLGVRLVLGREDLATLRDDDRQAL</sequence>
<dbReference type="InterPro" id="IPR043133">
    <property type="entry name" value="GTP-CH-I_C/QueF"/>
</dbReference>
<feature type="domain" description="Dihydroneopterin aldolase/epimerase" evidence="1">
    <location>
        <begin position="7"/>
        <end position="118"/>
    </location>
</feature>
<evidence type="ECO:0000313" key="2">
    <source>
        <dbReference type="EMBL" id="QHL92018.1"/>
    </source>
</evidence>
<protein>
    <submittedName>
        <fullName evidence="2">Dihydroneopterin aldolase</fullName>
    </submittedName>
</protein>
<dbReference type="GO" id="GO:0004150">
    <property type="term" value="F:dihydroneopterin aldolase activity"/>
    <property type="evidence" value="ECO:0007669"/>
    <property type="project" value="InterPro"/>
</dbReference>
<evidence type="ECO:0000259" key="1">
    <source>
        <dbReference type="SMART" id="SM00905"/>
    </source>
</evidence>
<evidence type="ECO:0000313" key="3">
    <source>
        <dbReference type="Proteomes" id="UP000464468"/>
    </source>
</evidence>
<dbReference type="Proteomes" id="UP000464468">
    <property type="component" value="Plasmid pC33"/>
</dbReference>
<dbReference type="GO" id="GO:0006760">
    <property type="term" value="P:folic acid-containing compound metabolic process"/>
    <property type="evidence" value="ECO:0007669"/>
    <property type="project" value="InterPro"/>
</dbReference>
<reference evidence="2 3" key="1">
    <citation type="submission" date="2020-01" db="EMBL/GenBank/DDBJ databases">
        <title>Sphingomonas sp. C33 whole genome sequece.</title>
        <authorList>
            <person name="Park C."/>
        </authorList>
    </citation>
    <scope>NUCLEOTIDE SEQUENCE [LARGE SCALE GENOMIC DNA]</scope>
    <source>
        <strain evidence="2 3">C33</strain>
        <plasmid evidence="3">pc33</plasmid>
    </source>
</reference>
<name>A0A7Z2NY62_9SPHN</name>
<gene>
    <name evidence="2" type="ORF">GVO57_14070</name>
</gene>
<keyword evidence="3" id="KW-1185">Reference proteome</keyword>
<dbReference type="InterPro" id="IPR006157">
    <property type="entry name" value="FolB_dom"/>
</dbReference>
<proteinExistence type="predicted"/>
<dbReference type="KEGG" id="schy:GVO57_14070"/>
<dbReference type="AlphaFoldDB" id="A0A7Z2NY62"/>
<dbReference type="Gene3D" id="3.30.1130.10">
    <property type="match status" value="1"/>
</dbReference>
<keyword evidence="2" id="KW-0614">Plasmid</keyword>
<geneLocation type="plasmid" evidence="3">
    <name>pc33</name>
</geneLocation>